<reference evidence="3 4" key="1">
    <citation type="submission" date="2021-01" db="EMBL/GenBank/DDBJ databases">
        <title>Genomic Encyclopedia of Type Strains, Phase IV (KMG-IV): sequencing the most valuable type-strain genomes for metagenomic binning, comparative biology and taxonomic classification.</title>
        <authorList>
            <person name="Goeker M."/>
        </authorList>
    </citation>
    <scope>NUCLEOTIDE SEQUENCE [LARGE SCALE GENOMIC DNA]</scope>
    <source>
        <strain evidence="3 4">DSM 23711</strain>
    </source>
</reference>
<protein>
    <submittedName>
        <fullName evidence="3">Membrane protease YdiL (CAAX protease family)</fullName>
    </submittedName>
</protein>
<dbReference type="InterPro" id="IPR003675">
    <property type="entry name" value="Rce1/LyrA-like_dom"/>
</dbReference>
<dbReference type="InterPro" id="IPR052710">
    <property type="entry name" value="CAAX_protease"/>
</dbReference>
<evidence type="ECO:0000313" key="4">
    <source>
        <dbReference type="Proteomes" id="UP001296943"/>
    </source>
</evidence>
<feature type="transmembrane region" description="Helical" evidence="1">
    <location>
        <begin position="7"/>
        <end position="29"/>
    </location>
</feature>
<evidence type="ECO:0000313" key="3">
    <source>
        <dbReference type="EMBL" id="MBM7573613.1"/>
    </source>
</evidence>
<feature type="transmembrane region" description="Helical" evidence="1">
    <location>
        <begin position="149"/>
        <end position="166"/>
    </location>
</feature>
<feature type="domain" description="CAAX prenyl protease 2/Lysostaphin resistance protein A-like" evidence="2">
    <location>
        <begin position="119"/>
        <end position="204"/>
    </location>
</feature>
<keyword evidence="1" id="KW-1133">Transmembrane helix</keyword>
<accession>A0ABS2N681</accession>
<keyword evidence="4" id="KW-1185">Reference proteome</keyword>
<keyword evidence="3" id="KW-0645">Protease</keyword>
<comment type="caution">
    <text evidence="3">The sequence shown here is derived from an EMBL/GenBank/DDBJ whole genome shotgun (WGS) entry which is preliminary data.</text>
</comment>
<gene>
    <name evidence="3" type="ORF">JOC48_004178</name>
</gene>
<feature type="transmembrane region" description="Helical" evidence="1">
    <location>
        <begin position="68"/>
        <end position="94"/>
    </location>
</feature>
<dbReference type="Pfam" id="PF02517">
    <property type="entry name" value="Rce1-like"/>
    <property type="match status" value="1"/>
</dbReference>
<evidence type="ECO:0000256" key="1">
    <source>
        <dbReference type="SAM" id="Phobius"/>
    </source>
</evidence>
<sequence length="235" mass="26623">MPKRYWYIIFIYLAAQLSGAIVIPFIGFIDVDPTALVVGWLVISLTIGLFFILYLLRDEMKQGMERGPGIGSIILWCIIGFFLAYFAQFASIMFETHVLNIKPGSENTMELMKVARAAPIFILVITVIAPILEEIIFRKIIFGSIYKRTNFILAALSSAFIFALIHNDLPHILTYTAVGIVFAFLYVQTKRIIVPIIAHMMINSLAVLGQYHLDPEELEKMLEEFEKIQMIIIGG</sequence>
<dbReference type="Proteomes" id="UP001296943">
    <property type="component" value="Unassembled WGS sequence"/>
</dbReference>
<feature type="transmembrane region" description="Helical" evidence="1">
    <location>
        <begin position="35"/>
        <end position="56"/>
    </location>
</feature>
<dbReference type="GO" id="GO:0008233">
    <property type="term" value="F:peptidase activity"/>
    <property type="evidence" value="ECO:0007669"/>
    <property type="project" value="UniProtKB-KW"/>
</dbReference>
<dbReference type="RefSeq" id="WP_204502251.1">
    <property type="nucleotide sequence ID" value="NZ_JAFBDR010000039.1"/>
</dbReference>
<dbReference type="PANTHER" id="PTHR36435">
    <property type="entry name" value="SLR1288 PROTEIN"/>
    <property type="match status" value="1"/>
</dbReference>
<keyword evidence="1" id="KW-0472">Membrane</keyword>
<organism evidence="3 4">
    <name type="scientific">Aquibacillus albus</name>
    <dbReference type="NCBI Taxonomy" id="1168171"/>
    <lineage>
        <taxon>Bacteria</taxon>
        <taxon>Bacillati</taxon>
        <taxon>Bacillota</taxon>
        <taxon>Bacilli</taxon>
        <taxon>Bacillales</taxon>
        <taxon>Bacillaceae</taxon>
        <taxon>Aquibacillus</taxon>
    </lineage>
</organism>
<evidence type="ECO:0000259" key="2">
    <source>
        <dbReference type="Pfam" id="PF02517"/>
    </source>
</evidence>
<dbReference type="EMBL" id="JAFBDR010000039">
    <property type="protein sequence ID" value="MBM7573613.1"/>
    <property type="molecule type" value="Genomic_DNA"/>
</dbReference>
<keyword evidence="1" id="KW-0812">Transmembrane</keyword>
<name>A0ABS2N681_9BACI</name>
<feature type="transmembrane region" description="Helical" evidence="1">
    <location>
        <begin position="172"/>
        <end position="187"/>
    </location>
</feature>
<dbReference type="PANTHER" id="PTHR36435:SF6">
    <property type="entry name" value="ABORTIVE INFECTION PROTEIN"/>
    <property type="match status" value="1"/>
</dbReference>
<dbReference type="GO" id="GO:0006508">
    <property type="term" value="P:proteolysis"/>
    <property type="evidence" value="ECO:0007669"/>
    <property type="project" value="UniProtKB-KW"/>
</dbReference>
<proteinExistence type="predicted"/>
<feature type="transmembrane region" description="Helical" evidence="1">
    <location>
        <begin position="114"/>
        <end position="137"/>
    </location>
</feature>
<keyword evidence="3" id="KW-0378">Hydrolase</keyword>